<proteinExistence type="predicted"/>
<dbReference type="Proteomes" id="UP000829447">
    <property type="component" value="Linkage Group LG4"/>
</dbReference>
<name>A0ACC5WEJ0_PANGG</name>
<organism evidence="1 2">
    <name type="scientific">Pangasianodon gigas</name>
    <name type="common">Mekong giant catfish</name>
    <name type="synonym">Pangasius gigas</name>
    <dbReference type="NCBI Taxonomy" id="30993"/>
    <lineage>
        <taxon>Eukaryota</taxon>
        <taxon>Metazoa</taxon>
        <taxon>Chordata</taxon>
        <taxon>Craniata</taxon>
        <taxon>Vertebrata</taxon>
        <taxon>Euteleostomi</taxon>
        <taxon>Actinopterygii</taxon>
        <taxon>Neopterygii</taxon>
        <taxon>Teleostei</taxon>
        <taxon>Ostariophysi</taxon>
        <taxon>Siluriformes</taxon>
        <taxon>Pangasiidae</taxon>
        <taxon>Pangasianodon</taxon>
    </lineage>
</organism>
<reference evidence="1 2" key="1">
    <citation type="journal article" date="2022" name="bioRxiv">
        <title>An ancient truncated duplication of the anti-Mullerian hormone receptor type 2 gene is a potential conserved master sex determinant in the Pangasiidae catfish family.</title>
        <authorList>
            <person name="Wen M."/>
            <person name="Pan Q."/>
            <person name="Jouanno E."/>
            <person name="Montfort J."/>
            <person name="Zahm M."/>
            <person name="Cabau C."/>
            <person name="Klopp C."/>
            <person name="Iampietro C."/>
            <person name="Roques C."/>
            <person name="Bouchez O."/>
            <person name="Castinel A."/>
            <person name="Donnadieu C."/>
            <person name="Parrinello H."/>
            <person name="Poncet C."/>
            <person name="Belmonte E."/>
            <person name="Gautier V."/>
            <person name="Avarre J.-C."/>
            <person name="Dugue R."/>
            <person name="Gustiano R."/>
            <person name="Ha T.T.T."/>
            <person name="Campet M."/>
            <person name="Sriphairoj K."/>
            <person name="Ribolli J."/>
            <person name="de Almeida F.L."/>
            <person name="Desvignes T."/>
            <person name="Postlethwait J.H."/>
            <person name="Bucao C.F."/>
            <person name="Robinson-Rechavi M."/>
            <person name="Bobe J."/>
            <person name="Herpin A."/>
            <person name="Guiguen Y."/>
        </authorList>
    </citation>
    <scope>NUCLEOTIDE SEQUENCE [LARGE SCALE GENOMIC DNA]</scope>
    <source>
        <strain evidence="1">YG-Dec2019</strain>
    </source>
</reference>
<evidence type="ECO:0000313" key="2">
    <source>
        <dbReference type="Proteomes" id="UP000829447"/>
    </source>
</evidence>
<comment type="caution">
    <text evidence="1">The sequence shown here is derived from an EMBL/GenBank/DDBJ whole genome shotgun (WGS) entry which is preliminary data.</text>
</comment>
<sequence length="122" mass="13674">MWNCSFISHYEVNKEVTKVKVKGKASKIKVKNTGGSKWLNLHHKQKAEEGAAWKNHLHLLVTPAVSCLKSSCCVRSVWMCSLIQSPLHVDTTSARAALHSAGRRVNTVTVHYVKRNSPRDLN</sequence>
<dbReference type="EMBL" id="CM040457">
    <property type="protein sequence ID" value="MCI4377121.1"/>
    <property type="molecule type" value="Genomic_DNA"/>
</dbReference>
<gene>
    <name evidence="1" type="ORF">PGIGA_G00200020</name>
</gene>
<protein>
    <submittedName>
        <fullName evidence="1">Uncharacterized protein</fullName>
    </submittedName>
</protein>
<keyword evidence="2" id="KW-1185">Reference proteome</keyword>
<accession>A0ACC5WEJ0</accession>
<evidence type="ECO:0000313" key="1">
    <source>
        <dbReference type="EMBL" id="MCI4377121.1"/>
    </source>
</evidence>